<dbReference type="Proteomes" id="UP001198182">
    <property type="component" value="Unassembled WGS sequence"/>
</dbReference>
<dbReference type="Pfam" id="PF09820">
    <property type="entry name" value="AAA-ATPase_like"/>
    <property type="match status" value="1"/>
</dbReference>
<comment type="caution">
    <text evidence="2">The sequence shown here is derived from an EMBL/GenBank/DDBJ whole genome shotgun (WGS) entry which is preliminary data.</text>
</comment>
<reference evidence="2" key="1">
    <citation type="submission" date="2021-10" db="EMBL/GenBank/DDBJ databases">
        <title>Anaerobic single-cell dispensing facilitates the cultivation of human gut bacteria.</title>
        <authorList>
            <person name="Afrizal A."/>
        </authorList>
    </citation>
    <scope>NUCLEOTIDE SEQUENCE</scope>
    <source>
        <strain evidence="2">CLA-AA-H215</strain>
    </source>
</reference>
<dbReference type="RefSeq" id="WP_308454949.1">
    <property type="nucleotide sequence ID" value="NZ_JAJEQR010000074.1"/>
</dbReference>
<name>A0AAE3ECV8_9FIRM</name>
<keyword evidence="2" id="KW-0547">Nucleotide-binding</keyword>
<dbReference type="InterPro" id="IPR018631">
    <property type="entry name" value="AAA-ATPase-like_dom"/>
</dbReference>
<dbReference type="AlphaFoldDB" id="A0AAE3ECV8"/>
<organism evidence="2 3">
    <name type="scientific">Hominifimenecus microfluidus</name>
    <dbReference type="NCBI Taxonomy" id="2885348"/>
    <lineage>
        <taxon>Bacteria</taxon>
        <taxon>Bacillati</taxon>
        <taxon>Bacillota</taxon>
        <taxon>Clostridia</taxon>
        <taxon>Lachnospirales</taxon>
        <taxon>Lachnospiraceae</taxon>
        <taxon>Hominifimenecus</taxon>
    </lineage>
</organism>
<evidence type="ECO:0000313" key="3">
    <source>
        <dbReference type="Proteomes" id="UP001198182"/>
    </source>
</evidence>
<dbReference type="GO" id="GO:0005524">
    <property type="term" value="F:ATP binding"/>
    <property type="evidence" value="ECO:0007669"/>
    <property type="project" value="UniProtKB-KW"/>
</dbReference>
<keyword evidence="3" id="KW-1185">Reference proteome</keyword>
<feature type="domain" description="AAA-ATPase-like" evidence="1">
    <location>
        <begin position="19"/>
        <end position="205"/>
    </location>
</feature>
<proteinExistence type="predicted"/>
<evidence type="ECO:0000313" key="2">
    <source>
        <dbReference type="EMBL" id="MCC2232544.1"/>
    </source>
</evidence>
<evidence type="ECO:0000259" key="1">
    <source>
        <dbReference type="Pfam" id="PF09820"/>
    </source>
</evidence>
<dbReference type="InterPro" id="IPR027417">
    <property type="entry name" value="P-loop_NTPase"/>
</dbReference>
<dbReference type="Pfam" id="PF08011">
    <property type="entry name" value="PDDEXK_9"/>
    <property type="match status" value="1"/>
</dbReference>
<keyword evidence="2" id="KW-0067">ATP-binding</keyword>
<sequence>MGSYLNPGNFSFRGSLRSKIYVDKSELIARTNEALCTEQKYICVSRPRRFGKSMAANMLAAYYDRSENTKELFQNLAISKANSYKENLNQYDVIKINMQEFLSMSETMEDMLEMLKNYLVSDFEETYPEVRFRDKKNLIQVMKDVFSHTKCPFVILIDEWDCLFREYKQDKDAQKKYLDFLRVWLKDKDYVAMAYMTGILPIKKYGSHSALNMFTEYSMTDPGELAEYFGFTEREVFGICEKYGMNFEEAKVWYDGYKLVVHRKEGEECYSMYSPKSVVEAMLRHKFGTYWNQTETYEALKIYIQMDMDGLKDSVIRMLSGESVSINIGTFSNDMTTFATKDDVLTLLVHLGYLTYNSIEGTVSIPNKEVSQEYVNAISTMNWYGVADSLESSRKLLEALWAMDADAVAAGIERAHEEMSILRYNDENALSCTIHLAFYFAREYYTMVRELPAGKGFADVCLIPRKQHLDKPAIMIELKWDKSAAGAIEQIKEKRYGNALKDYQGNLLLVGINYNKTTKMHECVIEAVCK</sequence>
<protein>
    <submittedName>
        <fullName evidence="2">ATP-binding protein</fullName>
    </submittedName>
</protein>
<dbReference type="SUPFAM" id="SSF52540">
    <property type="entry name" value="P-loop containing nucleoside triphosphate hydrolases"/>
    <property type="match status" value="1"/>
</dbReference>
<gene>
    <name evidence="2" type="ORF">LKD81_16355</name>
</gene>
<dbReference type="PANTHER" id="PTHR34825:SF1">
    <property type="entry name" value="AAA-ATPASE-LIKE DOMAIN-CONTAINING PROTEIN"/>
    <property type="match status" value="1"/>
</dbReference>
<dbReference type="InterPro" id="IPR012547">
    <property type="entry name" value="PDDEXK_9"/>
</dbReference>
<dbReference type="PANTHER" id="PTHR34825">
    <property type="entry name" value="CONSERVED PROTEIN, WITH A WEAK D-GALACTARATE DEHYDRATASE/ALTRONATE HYDROLASE DOMAIN"/>
    <property type="match status" value="1"/>
</dbReference>
<dbReference type="EMBL" id="JAJEQR010000074">
    <property type="protein sequence ID" value="MCC2232544.1"/>
    <property type="molecule type" value="Genomic_DNA"/>
</dbReference>
<dbReference type="Gene3D" id="3.40.50.300">
    <property type="entry name" value="P-loop containing nucleotide triphosphate hydrolases"/>
    <property type="match status" value="1"/>
</dbReference>
<accession>A0AAE3ECV8</accession>